<reference evidence="4 5" key="1">
    <citation type="submission" date="2015-05" db="EMBL/GenBank/DDBJ databases">
        <title>Draft genome sequence of Lampropedia sp. CT6, isolated from the microbial mat of a hot water spring, located at Manikaran, India.</title>
        <authorList>
            <person name="Tripathi C."/>
            <person name="Rani P."/>
            <person name="Mahato N.K."/>
            <person name="Lal R."/>
        </authorList>
    </citation>
    <scope>NUCLEOTIDE SEQUENCE [LARGE SCALE GENOMIC DNA]</scope>
    <source>
        <strain evidence="4 5">CT6</strain>
    </source>
</reference>
<dbReference type="InterPro" id="IPR019734">
    <property type="entry name" value="TPR_rpt"/>
</dbReference>
<dbReference type="Proteomes" id="UP000050580">
    <property type="component" value="Unassembled WGS sequence"/>
</dbReference>
<feature type="compositionally biased region" description="Basic and acidic residues" evidence="2">
    <location>
        <begin position="262"/>
        <end position="277"/>
    </location>
</feature>
<dbReference type="PANTHER" id="PTHR44366">
    <property type="entry name" value="UDP-N-ACETYLGLUCOSAMINE--PEPTIDE N-ACETYLGLUCOSAMINYLTRANSFERASE 110 KDA SUBUNIT"/>
    <property type="match status" value="1"/>
</dbReference>
<dbReference type="InterPro" id="IPR011990">
    <property type="entry name" value="TPR-like_helical_dom_sf"/>
</dbReference>
<evidence type="ECO:0000259" key="3">
    <source>
        <dbReference type="Pfam" id="PF24125"/>
    </source>
</evidence>
<dbReference type="InterPro" id="IPR056203">
    <property type="entry name" value="Cds6_C"/>
</dbReference>
<evidence type="ECO:0000256" key="2">
    <source>
        <dbReference type="SAM" id="MobiDB-lite"/>
    </source>
</evidence>
<evidence type="ECO:0000256" key="1">
    <source>
        <dbReference type="PROSITE-ProRule" id="PRU00339"/>
    </source>
</evidence>
<dbReference type="Gene3D" id="3.10.450.50">
    <property type="match status" value="1"/>
</dbReference>
<feature type="region of interest" description="Disordered" evidence="2">
    <location>
        <begin position="204"/>
        <end position="277"/>
    </location>
</feature>
<feature type="compositionally biased region" description="Low complexity" evidence="2">
    <location>
        <begin position="207"/>
        <end position="226"/>
    </location>
</feature>
<dbReference type="PROSITE" id="PS50005">
    <property type="entry name" value="TPR"/>
    <property type="match status" value="1"/>
</dbReference>
<dbReference type="SUPFAM" id="SSF48452">
    <property type="entry name" value="TPR-like"/>
    <property type="match status" value="1"/>
</dbReference>
<dbReference type="Pfam" id="PF13414">
    <property type="entry name" value="TPR_11"/>
    <property type="match status" value="1"/>
</dbReference>
<keyword evidence="1" id="KW-0802">TPR repeat</keyword>
<dbReference type="Pfam" id="PF24125">
    <property type="entry name" value="Cds6_C"/>
    <property type="match status" value="1"/>
</dbReference>
<dbReference type="SMART" id="SM00028">
    <property type="entry name" value="TPR"/>
    <property type="match status" value="3"/>
</dbReference>
<feature type="repeat" description="TPR" evidence="1">
    <location>
        <begin position="83"/>
        <end position="116"/>
    </location>
</feature>
<dbReference type="InterPro" id="IPR037919">
    <property type="entry name" value="OGT"/>
</dbReference>
<keyword evidence="5" id="KW-1185">Reference proteome</keyword>
<comment type="caution">
    <text evidence="4">The sequence shown here is derived from an EMBL/GenBank/DDBJ whole genome shotgun (WGS) entry which is preliminary data.</text>
</comment>
<protein>
    <recommendedName>
        <fullName evidence="3">Cds6 C-terminal domain-containing protein</fullName>
    </recommendedName>
</protein>
<dbReference type="SUPFAM" id="SSF54427">
    <property type="entry name" value="NTF2-like"/>
    <property type="match status" value="1"/>
</dbReference>
<organism evidence="4 5">
    <name type="scientific">Lampropedia cohaerens</name>
    <dbReference type="NCBI Taxonomy" id="1610491"/>
    <lineage>
        <taxon>Bacteria</taxon>
        <taxon>Pseudomonadati</taxon>
        <taxon>Pseudomonadota</taxon>
        <taxon>Betaproteobacteria</taxon>
        <taxon>Burkholderiales</taxon>
        <taxon>Comamonadaceae</taxon>
        <taxon>Lampropedia</taxon>
    </lineage>
</organism>
<dbReference type="Pfam" id="PF13432">
    <property type="entry name" value="TPR_16"/>
    <property type="match status" value="1"/>
</dbReference>
<dbReference type="AlphaFoldDB" id="A0A0U1Q2G0"/>
<accession>A0A0U1Q2G0</accession>
<dbReference type="GO" id="GO:0097363">
    <property type="term" value="F:protein O-acetylglucosaminyltransferase activity"/>
    <property type="evidence" value="ECO:0007669"/>
    <property type="project" value="TreeGrafter"/>
</dbReference>
<feature type="domain" description="Cds6 C-terminal" evidence="3">
    <location>
        <begin position="303"/>
        <end position="406"/>
    </location>
</feature>
<sequence length="410" mass="43969">MCAALAAPTGTALAAQSVADQISQMLEQGHLGQAASAAQAHLRDHPQDVQVRFLQGVIATEQGDDRRAIELFTALTREYPTLPEPYNNLAVLYAAQGEHDKAVQTLEAAIRTSPSYATAHANLGDLYAQMASEAYSRALQLDSSRQDLAPKLSLIREIVPVGTAAAQPAAPTVVAQADTGAAAARAAQEQAALAAQEQAAREEAVREQAAQQEAARQAQALAAQQQAEREQAEREQAERQRAQAAQQAARERAAQEQAAADAEAKARAERARAEMRRTEAAAAAAAAQTPDTAAPDQAIQAQVEAAVRNWARAWAAQDIDAYLAAYSPNFQPADGSSLAAWREQRHARIVGRAPITVELSNLRVDVEGDKATARFRQLYSSGSFRATTRKTLQLVLEQDQWRIVSERTGS</sequence>
<evidence type="ECO:0000313" key="4">
    <source>
        <dbReference type="EMBL" id="KKW68815.1"/>
    </source>
</evidence>
<dbReference type="PATRIC" id="fig|1610491.3.peg.727"/>
<dbReference type="Gene3D" id="1.25.40.10">
    <property type="entry name" value="Tetratricopeptide repeat domain"/>
    <property type="match status" value="1"/>
</dbReference>
<feature type="compositionally biased region" description="Basic and acidic residues" evidence="2">
    <location>
        <begin position="227"/>
        <end position="241"/>
    </location>
</feature>
<name>A0A0U1Q2G0_9BURK</name>
<dbReference type="EMBL" id="LBNQ01000013">
    <property type="protein sequence ID" value="KKW68815.1"/>
    <property type="molecule type" value="Genomic_DNA"/>
</dbReference>
<dbReference type="PANTHER" id="PTHR44366:SF1">
    <property type="entry name" value="UDP-N-ACETYLGLUCOSAMINE--PEPTIDE N-ACETYLGLUCOSAMINYLTRANSFERASE 110 KDA SUBUNIT"/>
    <property type="match status" value="1"/>
</dbReference>
<dbReference type="InterPro" id="IPR032710">
    <property type="entry name" value="NTF2-like_dom_sf"/>
</dbReference>
<evidence type="ECO:0000313" key="5">
    <source>
        <dbReference type="Proteomes" id="UP000050580"/>
    </source>
</evidence>
<gene>
    <name evidence="4" type="ORF">AAV94_03400</name>
</gene>
<proteinExistence type="predicted"/>
<dbReference type="GO" id="GO:0006493">
    <property type="term" value="P:protein O-linked glycosylation"/>
    <property type="evidence" value="ECO:0007669"/>
    <property type="project" value="InterPro"/>
</dbReference>
<dbReference type="STRING" id="1610491.AAV94_03400"/>